<protein>
    <recommendedName>
        <fullName evidence="3">Amidohydrolase-related domain-containing protein</fullName>
    </recommendedName>
</protein>
<dbReference type="InterPro" id="IPR011059">
    <property type="entry name" value="Metal-dep_hydrolase_composite"/>
</dbReference>
<evidence type="ECO:0008006" key="3">
    <source>
        <dbReference type="Google" id="ProtNLM"/>
    </source>
</evidence>
<proteinExistence type="inferred from homology"/>
<dbReference type="AlphaFoldDB" id="A0A382A704"/>
<dbReference type="Gene3D" id="2.30.40.10">
    <property type="entry name" value="Urease, subunit C, domain 1"/>
    <property type="match status" value="1"/>
</dbReference>
<dbReference type="Gene3D" id="2.120.10.30">
    <property type="entry name" value="TolB, C-terminal domain"/>
    <property type="match status" value="3"/>
</dbReference>
<name>A0A382A704_9ZZZZ</name>
<comment type="similarity">
    <text evidence="1">Belongs to the TolB family.</text>
</comment>
<gene>
    <name evidence="2" type="ORF">METZ01_LOCUS150068</name>
</gene>
<dbReference type="PANTHER" id="PTHR36842:SF1">
    <property type="entry name" value="PROTEIN TOLB"/>
    <property type="match status" value="1"/>
</dbReference>
<dbReference type="InterPro" id="IPR011042">
    <property type="entry name" value="6-blade_b-propeller_TolB-like"/>
</dbReference>
<accession>A0A382A704</accession>
<dbReference type="SUPFAM" id="SSF51338">
    <property type="entry name" value="Composite domain of metallo-dependent hydrolases"/>
    <property type="match status" value="1"/>
</dbReference>
<dbReference type="InterPro" id="IPR011659">
    <property type="entry name" value="WD40"/>
</dbReference>
<sequence>MMQKFMYPLVMSVLLFGADDKKWDVTAEFGPTETITFTTSEGTWMSCDVSPDGKHIVFDLLGDIYVIPITGGKANTLTSGPAWDVQPTFSNDGKSIAFASDRSGGDNIWIMNRNGSEPRQVTNEKFRLLNNPVFTADDQYIIARKHFVDTRSLGAGEMWIYHVSGEGSGMNVTDRRDWQHDAGEPDLSPNGKMLYYSQDVSPGNTFQYNRNPHDGIYAIHSLDLESGEKKTVTGGVGGAVTPQISPDAKRLAFVRRVGTKTVLFVRELATGEERPLFDRLNRDSQEAWSVFGPHPGYGWTPDGKAIVITAEGKLWRVQALDGKVSEIPFTVKVTQKLTEAIRFKTPIGGSMFDVKTVRGAHVSPDGKRVVFEALGRLYTANKDGKQRKLLTSGGSGFEAHPTWSPDGKEIVFTTWSDPTGGGISIISAKGGKSRQLPLPKGHYFNPSWSPDGTKIAYRKGTGNFIRGPSHSVEPGIYVVNAKGGSTRLITEEGRQATFSQDGERLLLHSREGDKNALIGVKLSGGDRRVIATSKFGSRFSIAPNGDWIAFTERFHVYVAPMPKTGKILDLSTKMTALPLVKMTKDSGFEAHWSADSKTLHWTMGPELFSRKLSDSFTFTEEATVEIPKAPESGVNLGWSEKSAIPQGTAAFIGGRIITMNGDEVIDNGTVVITNNRIRAVGPADAVTVPKNAKIVNVSGKTLLPGFIDVHTHV</sequence>
<reference evidence="2" key="1">
    <citation type="submission" date="2018-05" db="EMBL/GenBank/DDBJ databases">
        <authorList>
            <person name="Lanie J.A."/>
            <person name="Ng W.-L."/>
            <person name="Kazmierczak K.M."/>
            <person name="Andrzejewski T.M."/>
            <person name="Davidsen T.M."/>
            <person name="Wayne K.J."/>
            <person name="Tettelin H."/>
            <person name="Glass J.I."/>
            <person name="Rusch D."/>
            <person name="Podicherti R."/>
            <person name="Tsui H.-C.T."/>
            <person name="Winkler M.E."/>
        </authorList>
    </citation>
    <scope>NUCLEOTIDE SEQUENCE</scope>
</reference>
<dbReference type="GO" id="GO:0016810">
    <property type="term" value="F:hydrolase activity, acting on carbon-nitrogen (but not peptide) bonds"/>
    <property type="evidence" value="ECO:0007669"/>
    <property type="project" value="InterPro"/>
</dbReference>
<dbReference type="SUPFAM" id="SSF82171">
    <property type="entry name" value="DPP6 N-terminal domain-like"/>
    <property type="match status" value="1"/>
</dbReference>
<dbReference type="EMBL" id="UINC01024143">
    <property type="protein sequence ID" value="SVA97214.1"/>
    <property type="molecule type" value="Genomic_DNA"/>
</dbReference>
<organism evidence="2">
    <name type="scientific">marine metagenome</name>
    <dbReference type="NCBI Taxonomy" id="408172"/>
    <lineage>
        <taxon>unclassified sequences</taxon>
        <taxon>metagenomes</taxon>
        <taxon>ecological metagenomes</taxon>
    </lineage>
</organism>
<dbReference type="PANTHER" id="PTHR36842">
    <property type="entry name" value="PROTEIN TOLB HOMOLOG"/>
    <property type="match status" value="1"/>
</dbReference>
<feature type="non-terminal residue" evidence="2">
    <location>
        <position position="713"/>
    </location>
</feature>
<evidence type="ECO:0000256" key="1">
    <source>
        <dbReference type="ARBA" id="ARBA00009820"/>
    </source>
</evidence>
<dbReference type="Pfam" id="PF07676">
    <property type="entry name" value="PD40"/>
    <property type="match status" value="2"/>
</dbReference>
<dbReference type="Pfam" id="PF26549">
    <property type="entry name" value="Tricorn_N"/>
    <property type="match status" value="1"/>
</dbReference>
<evidence type="ECO:0000313" key="2">
    <source>
        <dbReference type="EMBL" id="SVA97214.1"/>
    </source>
</evidence>